<dbReference type="EMBL" id="VJMH01005571">
    <property type="protein sequence ID" value="KAF0694424.1"/>
    <property type="molecule type" value="Genomic_DNA"/>
</dbReference>
<dbReference type="EMBL" id="CAADRA010005592">
    <property type="protein sequence ID" value="VFT91539.1"/>
    <property type="molecule type" value="Genomic_DNA"/>
</dbReference>
<reference evidence="4" key="2">
    <citation type="submission" date="2019-06" db="EMBL/GenBank/DDBJ databases">
        <title>Genomics analysis of Aphanomyces spp. identifies a new class of oomycete effector associated with host adaptation.</title>
        <authorList>
            <person name="Gaulin E."/>
        </authorList>
    </citation>
    <scope>NUCLEOTIDE SEQUENCE</scope>
    <source>
        <strain evidence="4">CBS 578.67</strain>
    </source>
</reference>
<feature type="compositionally biased region" description="Basic and acidic residues" evidence="3">
    <location>
        <begin position="1153"/>
        <end position="1165"/>
    </location>
</feature>
<keyword evidence="1" id="KW-0433">Leucine-rich repeat</keyword>
<evidence type="ECO:0000313" key="5">
    <source>
        <dbReference type="EMBL" id="VFT91539.1"/>
    </source>
</evidence>
<feature type="region of interest" description="Disordered" evidence="3">
    <location>
        <begin position="507"/>
        <end position="569"/>
    </location>
</feature>
<feature type="compositionally biased region" description="Polar residues" evidence="3">
    <location>
        <begin position="544"/>
        <end position="569"/>
    </location>
</feature>
<name>A0A485L1F4_9STRA</name>
<dbReference type="SUPFAM" id="SSF52058">
    <property type="entry name" value="L domain-like"/>
    <property type="match status" value="1"/>
</dbReference>
<keyword evidence="6" id="KW-1185">Reference proteome</keyword>
<evidence type="ECO:0000256" key="2">
    <source>
        <dbReference type="ARBA" id="ARBA00022737"/>
    </source>
</evidence>
<protein>
    <submittedName>
        <fullName evidence="5">Aste57867_14721 protein</fullName>
    </submittedName>
</protein>
<evidence type="ECO:0000256" key="1">
    <source>
        <dbReference type="ARBA" id="ARBA00022614"/>
    </source>
</evidence>
<feature type="compositionally biased region" description="Polar residues" evidence="3">
    <location>
        <begin position="517"/>
        <end position="526"/>
    </location>
</feature>
<dbReference type="Proteomes" id="UP000332933">
    <property type="component" value="Unassembled WGS sequence"/>
</dbReference>
<dbReference type="OrthoDB" id="676979at2759"/>
<dbReference type="Gene3D" id="3.80.10.10">
    <property type="entry name" value="Ribonuclease Inhibitor"/>
    <property type="match status" value="1"/>
</dbReference>
<keyword evidence="2" id="KW-0677">Repeat</keyword>
<dbReference type="InterPro" id="IPR032675">
    <property type="entry name" value="LRR_dom_sf"/>
</dbReference>
<feature type="compositionally biased region" description="Basic residues" evidence="3">
    <location>
        <begin position="1362"/>
        <end position="1376"/>
    </location>
</feature>
<evidence type="ECO:0000313" key="4">
    <source>
        <dbReference type="EMBL" id="KAF0694424.1"/>
    </source>
</evidence>
<accession>A0A485L1F4</accession>
<evidence type="ECO:0000256" key="3">
    <source>
        <dbReference type="SAM" id="MobiDB-lite"/>
    </source>
</evidence>
<feature type="region of interest" description="Disordered" evidence="3">
    <location>
        <begin position="356"/>
        <end position="435"/>
    </location>
</feature>
<reference evidence="5 6" key="1">
    <citation type="submission" date="2019-03" db="EMBL/GenBank/DDBJ databases">
        <authorList>
            <person name="Gaulin E."/>
            <person name="Dumas B."/>
        </authorList>
    </citation>
    <scope>NUCLEOTIDE SEQUENCE [LARGE SCALE GENOMIC DNA]</scope>
    <source>
        <strain evidence="5">CBS 568.67</strain>
    </source>
</reference>
<dbReference type="Pfam" id="PF12799">
    <property type="entry name" value="LRR_4"/>
    <property type="match status" value="1"/>
</dbReference>
<evidence type="ECO:0000313" key="6">
    <source>
        <dbReference type="Proteomes" id="UP000332933"/>
    </source>
</evidence>
<gene>
    <name evidence="5" type="primary">Aste57867_14721</name>
    <name evidence="4" type="ORF">As57867_014666</name>
    <name evidence="5" type="ORF">ASTE57867_14721</name>
</gene>
<dbReference type="GO" id="GO:0005737">
    <property type="term" value="C:cytoplasm"/>
    <property type="evidence" value="ECO:0007669"/>
    <property type="project" value="TreeGrafter"/>
</dbReference>
<feature type="region of interest" description="Disordered" evidence="3">
    <location>
        <begin position="1143"/>
        <end position="1165"/>
    </location>
</feature>
<dbReference type="PANTHER" id="PTHR15454">
    <property type="entry name" value="NISCHARIN RELATED"/>
    <property type="match status" value="1"/>
</dbReference>
<sequence length="1376" mass="160808">MEGAKRRKKKRCHVGVTMMDVIKALGMRVVEGTKLNLVGKGIDTISAVASTIAQGVTCLYLSQNNLTTLEGLSQFTRLKVLSLGGNLISRFDVFDPLAMHVPASLRTLLLSGNPVCDAPNYRIRMLMLLPMVQVLDGVDVSTKERDVAPFLVAQDASLRAVISENHAEISKLEWIVMLIQVHKEFYHVVFGAAGPRAALRNDHRMPQLDTMAINVTLLLRLWKAEDALQASPIQALVEMQLQRVVVRAFQHLAQHPLRKAKQLLQKFAHSSQRLKGLEPPTPPTWEEAYASVISLQQNTIARLRGLCERNRRELIDALKSLAVRRDPSDRLQQVRDEDEQRRQAMTHERELLLREYQAADQPTTRLPPQLPDPEESLRRSVARPPQLSGHCVDRQSRTGRERRQDMDEGKRDETGGDNDGRRERNAMHADSSLRTQLEFVEQRLREMDARHEEDRKLREEHALRWEKTLREASFGKSTSLPPPPPLHQISNETLPTTFTNSVDVATHDIPPRLLRTPSDSIQPRSKSYQEEAPPPPPPAESLRSKSTLARASITRPSNATLEPDTLSTSRQSILLNPRGTWHTTSRHVAPPSTARVTALWRTKLRRLFLAWRQFCLLQRRRQYLEHCRIYDRVGRVFAAWKGHCVHQSYIRAFVAVRHHRGVLSCFHKWANASRFKAIASFAAARRQRDRLARLVGCWRAWSHQAKHIRLAQTRHTYQRHWRELQLAFAAWHQLTKLQALRASHRRQLARAQAKYNMHVTFHTWKSWLERQIRPREHVEHRIAVARVRRKLSGYFVAWKQLMQVSRRHKKHTFRLVWHQWQTFVSVQRHKARLRRKTDRFVAKKYVATWLDFTDDHKHKSRARLIAARQWQTHRLRHVWAHWHQYKCMRRKFVQGCLKALKHWRIKMERRVWRAWATTTVAHLQYRNQQKTSKLQLAFQWFVHAVKKQRARHQVERRTERLEDRRALHGLQQCWTRWRVLSLQRRKPVGLIRYVEHQQRQLVQRRFWIAWRAQSQKKTAQHVRELESQLDQSHKAREDAMAQVLQLNDTSIELAEEVAHWKAVAKQKDATIETWQQSCRKAEQATATLEQKVVALQQQLADADQEARDKDRLVAEDVEQYKTEIAALEGTNDGLARRLRDSQDETLHAQQQVTREKEKSQRQAEEKRRLQQLVDQKQQECVKLTQSLQSVQDTLAVERNERHEAAVRCQDYEKRLADTVHAIHDHEAEQEHELKQTHDLALEMERRWKEQEAKNAELMKLLHEKNNQVAALTSEVQSHRSVESHRVNALLEEVQANISQQKKADKDPMRHQVDVEIHELNAHTASIHDDLKVLQQRLMLRLQQKPIAHQASPSIEILPATTKAKKAKPKQLKPRPK</sequence>
<dbReference type="InterPro" id="IPR025875">
    <property type="entry name" value="Leu-rich_rpt_4"/>
</dbReference>
<proteinExistence type="predicted"/>
<feature type="region of interest" description="Disordered" evidence="3">
    <location>
        <begin position="1351"/>
        <end position="1376"/>
    </location>
</feature>
<dbReference type="PANTHER" id="PTHR15454:SF56">
    <property type="entry name" value="PROTEIN PHOSPHATASE 1 REGULATORY SUBUNIT 7-RELATED"/>
    <property type="match status" value="1"/>
</dbReference>
<feature type="compositionally biased region" description="Basic and acidic residues" evidence="3">
    <location>
        <begin position="391"/>
        <end position="427"/>
    </location>
</feature>
<organism evidence="5 6">
    <name type="scientific">Aphanomyces stellatus</name>
    <dbReference type="NCBI Taxonomy" id="120398"/>
    <lineage>
        <taxon>Eukaryota</taxon>
        <taxon>Sar</taxon>
        <taxon>Stramenopiles</taxon>
        <taxon>Oomycota</taxon>
        <taxon>Saprolegniomycetes</taxon>
        <taxon>Saprolegniales</taxon>
        <taxon>Verrucalvaceae</taxon>
        <taxon>Aphanomyces</taxon>
    </lineage>
</organism>